<name>A0A1G4SW64_9HYPH</name>
<dbReference type="InterPro" id="IPR000595">
    <property type="entry name" value="cNMP-bd_dom"/>
</dbReference>
<dbReference type="AlphaFoldDB" id="A0A1G4SW64"/>
<dbReference type="GO" id="GO:0003700">
    <property type="term" value="F:DNA-binding transcription factor activity"/>
    <property type="evidence" value="ECO:0007669"/>
    <property type="project" value="TreeGrafter"/>
</dbReference>
<dbReference type="GO" id="GO:0005829">
    <property type="term" value="C:cytosol"/>
    <property type="evidence" value="ECO:0007669"/>
    <property type="project" value="TreeGrafter"/>
</dbReference>
<reference evidence="3" key="1">
    <citation type="submission" date="2016-10" db="EMBL/GenBank/DDBJ databases">
        <authorList>
            <person name="Varghese N."/>
            <person name="Submissions S."/>
        </authorList>
    </citation>
    <scope>NUCLEOTIDE SEQUENCE [LARGE SCALE GENOMIC DNA]</scope>
    <source>
        <strain evidence="3">CGMCC 1.1761</strain>
    </source>
</reference>
<organism evidence="2 3">
    <name type="scientific">Ancylobacter rudongensis</name>
    <dbReference type="NCBI Taxonomy" id="177413"/>
    <lineage>
        <taxon>Bacteria</taxon>
        <taxon>Pseudomonadati</taxon>
        <taxon>Pseudomonadota</taxon>
        <taxon>Alphaproteobacteria</taxon>
        <taxon>Hyphomicrobiales</taxon>
        <taxon>Xanthobacteraceae</taxon>
        <taxon>Ancylobacter</taxon>
    </lineage>
</organism>
<proteinExistence type="predicted"/>
<dbReference type="Gene3D" id="2.60.120.10">
    <property type="entry name" value="Jelly Rolls"/>
    <property type="match status" value="1"/>
</dbReference>
<dbReference type="InterPro" id="IPR014710">
    <property type="entry name" value="RmlC-like_jellyroll"/>
</dbReference>
<dbReference type="SMART" id="SM00100">
    <property type="entry name" value="cNMP"/>
    <property type="match status" value="1"/>
</dbReference>
<dbReference type="Proteomes" id="UP000198889">
    <property type="component" value="Unassembled WGS sequence"/>
</dbReference>
<evidence type="ECO:0000313" key="3">
    <source>
        <dbReference type="Proteomes" id="UP000198889"/>
    </source>
</evidence>
<gene>
    <name evidence="2" type="ORF">SAMN05660859_2571</name>
</gene>
<sequence>MSIEDDIAFLERVPTLALMGREALRVIAISVEHFALARGQVLFHEGEPADCAYVVQDGSLAIAPDDPHLAARPGQSARVGEGALIGEMALLTETRRPATATALEPAEVLRIPRNVFLRTLESYPDAARELTQRLSERVAATLADLDRVRERLEAIEDVRRP</sequence>
<feature type="domain" description="Cyclic nucleotide-binding" evidence="1">
    <location>
        <begin position="15"/>
        <end position="137"/>
    </location>
</feature>
<dbReference type="CDD" id="cd00038">
    <property type="entry name" value="CAP_ED"/>
    <property type="match status" value="1"/>
</dbReference>
<dbReference type="Pfam" id="PF00027">
    <property type="entry name" value="cNMP_binding"/>
    <property type="match status" value="1"/>
</dbReference>
<keyword evidence="3" id="KW-1185">Reference proteome</keyword>
<dbReference type="STRING" id="177413.SAMN05660859_2571"/>
<dbReference type="SUPFAM" id="SSF51206">
    <property type="entry name" value="cAMP-binding domain-like"/>
    <property type="match status" value="1"/>
</dbReference>
<evidence type="ECO:0000313" key="2">
    <source>
        <dbReference type="EMBL" id="SCW73358.1"/>
    </source>
</evidence>
<protein>
    <submittedName>
        <fullName evidence="2">Cyclic nucleotide-binding domain-containing protein</fullName>
    </submittedName>
</protein>
<dbReference type="RefSeq" id="WP_091440112.1">
    <property type="nucleotide sequence ID" value="NZ_FMTP01000003.1"/>
</dbReference>
<dbReference type="PANTHER" id="PTHR24567:SF68">
    <property type="entry name" value="DNA-BINDING TRANSCRIPTIONAL DUAL REGULATOR CRP"/>
    <property type="match status" value="1"/>
</dbReference>
<evidence type="ECO:0000259" key="1">
    <source>
        <dbReference type="PROSITE" id="PS50042"/>
    </source>
</evidence>
<dbReference type="InterPro" id="IPR050397">
    <property type="entry name" value="Env_Response_Regulators"/>
</dbReference>
<dbReference type="PROSITE" id="PS50042">
    <property type="entry name" value="CNMP_BINDING_3"/>
    <property type="match status" value="1"/>
</dbReference>
<accession>A0A1G4SW64</accession>
<dbReference type="PANTHER" id="PTHR24567">
    <property type="entry name" value="CRP FAMILY TRANSCRIPTIONAL REGULATORY PROTEIN"/>
    <property type="match status" value="1"/>
</dbReference>
<dbReference type="InterPro" id="IPR018490">
    <property type="entry name" value="cNMP-bd_dom_sf"/>
</dbReference>
<dbReference type="EMBL" id="FMTP01000003">
    <property type="protein sequence ID" value="SCW73358.1"/>
    <property type="molecule type" value="Genomic_DNA"/>
</dbReference>